<organism evidence="2 3">
    <name type="scientific">Flagellimonas abyssi</name>
    <dbReference type="NCBI Taxonomy" id="2864871"/>
    <lineage>
        <taxon>Bacteria</taxon>
        <taxon>Pseudomonadati</taxon>
        <taxon>Bacteroidota</taxon>
        <taxon>Flavobacteriia</taxon>
        <taxon>Flavobacteriales</taxon>
        <taxon>Flavobacteriaceae</taxon>
        <taxon>Flagellimonas</taxon>
    </lineage>
</organism>
<proteinExistence type="predicted"/>
<dbReference type="RefSeq" id="WP_220115217.1">
    <property type="nucleotide sequence ID" value="NZ_JAHZSV010000056.1"/>
</dbReference>
<gene>
    <name evidence="2" type="ORF">K1F36_19105</name>
</gene>
<name>A0ABS7EWE6_9FLAO</name>
<evidence type="ECO:0000259" key="1">
    <source>
        <dbReference type="Pfam" id="PF18406"/>
    </source>
</evidence>
<reference evidence="2 3" key="1">
    <citation type="submission" date="2021-08" db="EMBL/GenBank/DDBJ databases">
        <title>Muricauda profundi sp. nov., a marine bacterium isolated from deep seawater of the Mariana Trench.</title>
        <authorList>
            <person name="Wei Y."/>
        </authorList>
    </citation>
    <scope>NUCLEOTIDE SEQUENCE [LARGE SCALE GENOMIC DNA]</scope>
    <source>
        <strain evidence="2 3">W52</strain>
    </source>
</reference>
<feature type="domain" description="YubB ferredoxin-like" evidence="1">
    <location>
        <begin position="63"/>
        <end position="116"/>
    </location>
</feature>
<evidence type="ECO:0000313" key="3">
    <source>
        <dbReference type="Proteomes" id="UP001196136"/>
    </source>
</evidence>
<sequence length="225" mass="26164">MANHCYNTITITGNEAELETLHKLLTKEDGYIDFEHVLKREIPFGEIYDIVGTKWFTPDIDLRDGELKLYGDSAWSPPVPLFETLAKIYTTLKITMNFEEPGMGFGGELNIDRNGTEVIFEGNYWQYMAYLDYESFFQDALSELQYYIEDGYISTETELREHHIYKCVSKADRSKLLKRLLELTGMERFTVTFEGNPHIKEQVFATSMDDLKQKSPKAIVKKYNT</sequence>
<dbReference type="Proteomes" id="UP001196136">
    <property type="component" value="Unassembled WGS sequence"/>
</dbReference>
<evidence type="ECO:0000313" key="2">
    <source>
        <dbReference type="EMBL" id="MBW8201938.1"/>
    </source>
</evidence>
<protein>
    <recommendedName>
        <fullName evidence="1">YubB ferredoxin-like domain-containing protein</fullName>
    </recommendedName>
</protein>
<comment type="caution">
    <text evidence="2">The sequence shown here is derived from an EMBL/GenBank/DDBJ whole genome shotgun (WGS) entry which is preliminary data.</text>
</comment>
<dbReference type="InterPro" id="IPR041329">
    <property type="entry name" value="YubB_C"/>
</dbReference>
<dbReference type="EMBL" id="JAHZSV010000056">
    <property type="protein sequence ID" value="MBW8201938.1"/>
    <property type="molecule type" value="Genomic_DNA"/>
</dbReference>
<accession>A0ABS7EWE6</accession>
<keyword evidence="3" id="KW-1185">Reference proteome</keyword>
<dbReference type="Pfam" id="PF18406">
    <property type="entry name" value="DUF1281_C"/>
    <property type="match status" value="1"/>
</dbReference>